<evidence type="ECO:0000313" key="3">
    <source>
        <dbReference type="Proteomes" id="UP000027866"/>
    </source>
</evidence>
<reference evidence="2 3" key="1">
    <citation type="submission" date="2014-04" db="EMBL/GenBank/DDBJ databases">
        <title>A comprehensive comparison of genomes of Erythrobacter spp. Strains.</title>
        <authorList>
            <person name="Zheng Q."/>
        </authorList>
    </citation>
    <scope>NUCLEOTIDE SEQUENCE [LARGE SCALE GENOMIC DNA]</scope>
    <source>
        <strain evidence="2 3">DSM 8509</strain>
    </source>
</reference>
<dbReference type="Proteomes" id="UP000027866">
    <property type="component" value="Unassembled WGS sequence"/>
</dbReference>
<dbReference type="AlphaFoldDB" id="A0A074MUM5"/>
<keyword evidence="1" id="KW-1133">Transmembrane helix</keyword>
<name>A0A074MUM5_9SPHN</name>
<organism evidence="2 3">
    <name type="scientific">Erythrobacter litoralis</name>
    <dbReference type="NCBI Taxonomy" id="39960"/>
    <lineage>
        <taxon>Bacteria</taxon>
        <taxon>Pseudomonadati</taxon>
        <taxon>Pseudomonadota</taxon>
        <taxon>Alphaproteobacteria</taxon>
        <taxon>Sphingomonadales</taxon>
        <taxon>Erythrobacteraceae</taxon>
        <taxon>Erythrobacter/Porphyrobacter group</taxon>
        <taxon>Erythrobacter</taxon>
    </lineage>
</organism>
<keyword evidence="1" id="KW-0812">Transmembrane</keyword>
<gene>
    <name evidence="2" type="ORF">EH32_04120</name>
</gene>
<accession>A0A074MUM5</accession>
<keyword evidence="1" id="KW-0472">Membrane</keyword>
<sequence>MKGAKAGTGLPVMGGVDRKSLFGTILGAGAFFVLAVAGLATAHLREGAGTSASGAALMRKLHRLAGGGGGGGHCRDVLRGMLGDQAAALGRALAMEHAGAPREAGSRIARRGGCRWRSAGAGGRKRLWIGRSGGIPDAD</sequence>
<keyword evidence="3" id="KW-1185">Reference proteome</keyword>
<comment type="caution">
    <text evidence="2">The sequence shown here is derived from an EMBL/GenBank/DDBJ whole genome shotgun (WGS) entry which is preliminary data.</text>
</comment>
<evidence type="ECO:0000256" key="1">
    <source>
        <dbReference type="SAM" id="Phobius"/>
    </source>
</evidence>
<dbReference type="EMBL" id="JMIX01000015">
    <property type="protein sequence ID" value="KEO89322.1"/>
    <property type="molecule type" value="Genomic_DNA"/>
</dbReference>
<protein>
    <submittedName>
        <fullName evidence="2">Uncharacterized protein</fullName>
    </submittedName>
</protein>
<feature type="transmembrane region" description="Helical" evidence="1">
    <location>
        <begin position="20"/>
        <end position="42"/>
    </location>
</feature>
<evidence type="ECO:0000313" key="2">
    <source>
        <dbReference type="EMBL" id="KEO89322.1"/>
    </source>
</evidence>
<proteinExistence type="predicted"/>